<dbReference type="SUPFAM" id="SSF47616">
    <property type="entry name" value="GST C-terminal domain-like"/>
    <property type="match status" value="1"/>
</dbReference>
<dbReference type="EC" id="2.5.1.-" evidence="4"/>
<dbReference type="InterPro" id="IPR010987">
    <property type="entry name" value="Glutathione-S-Trfase_C-like"/>
</dbReference>
<dbReference type="RefSeq" id="WP_420839639.1">
    <property type="nucleotide sequence ID" value="NZ_CAJPUY010000016.1"/>
</dbReference>
<evidence type="ECO:0000313" key="5">
    <source>
        <dbReference type="Proteomes" id="UP000672934"/>
    </source>
</evidence>
<protein>
    <submittedName>
        <fullName evidence="4">2,5-dichlorohydroquinone reductive dechlorinase</fullName>
        <ecNumber evidence="4">2.5.1.-</ecNumber>
    </submittedName>
</protein>
<dbReference type="SUPFAM" id="SSF52833">
    <property type="entry name" value="Thioredoxin-like"/>
    <property type="match status" value="1"/>
</dbReference>
<evidence type="ECO:0000313" key="4">
    <source>
        <dbReference type="EMBL" id="CAG2150965.1"/>
    </source>
</evidence>
<dbReference type="PANTHER" id="PTHR44188">
    <property type="entry name" value="GDAP1, ISOFORM A"/>
    <property type="match status" value="1"/>
</dbReference>
<reference evidence="4" key="1">
    <citation type="submission" date="2021-03" db="EMBL/GenBank/DDBJ databases">
        <authorList>
            <person name="Peeters C."/>
        </authorList>
    </citation>
    <scope>NUCLEOTIDE SEQUENCE</scope>
    <source>
        <strain evidence="4">LMG 31506</strain>
    </source>
</reference>
<organism evidence="4 5">
    <name type="scientific">Cupriavidus yeoncheonensis</name>
    <dbReference type="NCBI Taxonomy" id="1462994"/>
    <lineage>
        <taxon>Bacteria</taxon>
        <taxon>Pseudomonadati</taxon>
        <taxon>Pseudomonadota</taxon>
        <taxon>Betaproteobacteria</taxon>
        <taxon>Burkholderiales</taxon>
        <taxon>Burkholderiaceae</taxon>
        <taxon>Cupriavidus</taxon>
    </lineage>
</organism>
<feature type="domain" description="GST C-terminal" evidence="3">
    <location>
        <begin position="213"/>
        <end position="343"/>
    </location>
</feature>
<sequence>MNNSAKPEHAVMSKEKLTNMAAGARAAIADRARISLVGSDANPRFELFHAASSLCSQKVRTVLSEKQLPYRSNDMMILGSMGADGLVPAEHYHPPYVRLRTIAGREVGRELVSGYSGRTSVETEGFDPCTVPLLVDYEAGRVIADSKWICCYLDAVSRDPIDLVPEEADARARVMHQVSIVDRIPNGTLLYGFHPDADLRPEALKTAMETVYDYKIKALEAMIEANADDAELVAAYRAKIAKERGGKSVRHNAAFQRAARQYVGGLLADLDHALGSSSPYLRGESFSLADVLWGVNLVRMAYLGLAAMWENLPNVERYVDALARRPSLCKEAVQATLESMPPSRYMHVFAGCGEAVPV</sequence>
<comment type="caution">
    <text evidence="4">The sequence shown here is derived from an EMBL/GenBank/DDBJ whole genome shotgun (WGS) entry which is preliminary data.</text>
</comment>
<dbReference type="Proteomes" id="UP000672934">
    <property type="component" value="Unassembled WGS sequence"/>
</dbReference>
<comment type="similarity">
    <text evidence="1">Belongs to the GST superfamily.</text>
</comment>
<evidence type="ECO:0000256" key="1">
    <source>
        <dbReference type="ARBA" id="ARBA00007409"/>
    </source>
</evidence>
<dbReference type="InterPro" id="IPR004045">
    <property type="entry name" value="Glutathione_S-Trfase_N"/>
</dbReference>
<dbReference type="GO" id="GO:0006626">
    <property type="term" value="P:protein targeting to mitochondrion"/>
    <property type="evidence" value="ECO:0007669"/>
    <property type="project" value="TreeGrafter"/>
</dbReference>
<evidence type="ECO:0000259" key="3">
    <source>
        <dbReference type="PROSITE" id="PS50405"/>
    </source>
</evidence>
<dbReference type="EMBL" id="CAJPUY010000016">
    <property type="protein sequence ID" value="CAG2150965.1"/>
    <property type="molecule type" value="Genomic_DNA"/>
</dbReference>
<dbReference type="AlphaFoldDB" id="A0A916MWT1"/>
<dbReference type="GO" id="GO:0008053">
    <property type="term" value="P:mitochondrial fusion"/>
    <property type="evidence" value="ECO:0007669"/>
    <property type="project" value="TreeGrafter"/>
</dbReference>
<dbReference type="PROSITE" id="PS50405">
    <property type="entry name" value="GST_CTER"/>
    <property type="match status" value="1"/>
</dbReference>
<dbReference type="CDD" id="cd00299">
    <property type="entry name" value="GST_C_family"/>
    <property type="match status" value="1"/>
</dbReference>
<dbReference type="Pfam" id="PF13409">
    <property type="entry name" value="GST_N_2"/>
    <property type="match status" value="1"/>
</dbReference>
<evidence type="ECO:0000259" key="2">
    <source>
        <dbReference type="PROSITE" id="PS50404"/>
    </source>
</evidence>
<keyword evidence="5" id="KW-1185">Reference proteome</keyword>
<proteinExistence type="inferred from homology"/>
<dbReference type="GO" id="GO:0016740">
    <property type="term" value="F:transferase activity"/>
    <property type="evidence" value="ECO:0007669"/>
    <property type="project" value="UniProtKB-KW"/>
</dbReference>
<dbReference type="PANTHER" id="PTHR44188:SF1">
    <property type="entry name" value="GDAP1, ISOFORM A"/>
    <property type="match status" value="1"/>
</dbReference>
<accession>A0A916MWT1</accession>
<dbReference type="PROSITE" id="PS50404">
    <property type="entry name" value="GST_NTER"/>
    <property type="match status" value="1"/>
</dbReference>
<gene>
    <name evidence="4" type="primary">linD</name>
    <name evidence="4" type="ORF">LMG31506_04336</name>
</gene>
<keyword evidence="4" id="KW-0808">Transferase</keyword>
<dbReference type="Gene3D" id="3.40.30.10">
    <property type="entry name" value="Glutaredoxin"/>
    <property type="match status" value="1"/>
</dbReference>
<dbReference type="InterPro" id="IPR036249">
    <property type="entry name" value="Thioredoxin-like_sf"/>
</dbReference>
<dbReference type="InterPro" id="IPR036282">
    <property type="entry name" value="Glutathione-S-Trfase_C_sf"/>
</dbReference>
<name>A0A916MWT1_9BURK</name>
<feature type="domain" description="GST N-terminal" evidence="2">
    <location>
        <begin position="43"/>
        <end position="161"/>
    </location>
</feature>
<dbReference type="GO" id="GO:0000266">
    <property type="term" value="P:mitochondrial fission"/>
    <property type="evidence" value="ECO:0007669"/>
    <property type="project" value="TreeGrafter"/>
</dbReference>
<dbReference type="Gene3D" id="1.20.1050.10">
    <property type="match status" value="1"/>
</dbReference>